<gene>
    <name evidence="1" type="ORF">PALI_a1875</name>
</gene>
<comment type="caution">
    <text evidence="1">The sequence shown here is derived from an EMBL/GenBank/DDBJ whole genome shotgun (WGS) entry which is preliminary data.</text>
</comment>
<name>A0ABR9DWR8_9GAMM</name>
<protein>
    <submittedName>
        <fullName evidence="1">Uncharacterized protein</fullName>
    </submittedName>
</protein>
<evidence type="ECO:0000313" key="1">
    <source>
        <dbReference type="EMBL" id="MBE0358583.1"/>
    </source>
</evidence>
<accession>A0ABR9DWR8</accession>
<sequence length="105" mass="12260">MANKAFKNAGLLGTVYFVGAFLYKEFFKKREDAEEQYKNLYPLLKITFTRAGRDSSEFNNLLNAFLSLTPVGANRRNFKRRYIDDNSGWSNLPKDPAKIPYGHWW</sequence>
<evidence type="ECO:0000313" key="2">
    <source>
        <dbReference type="Proteomes" id="UP000648482"/>
    </source>
</evidence>
<dbReference type="EMBL" id="AQGU01000022">
    <property type="protein sequence ID" value="MBE0358583.1"/>
    <property type="molecule type" value="Genomic_DNA"/>
</dbReference>
<reference evidence="1 2" key="1">
    <citation type="submission" date="2015-06" db="EMBL/GenBank/DDBJ databases">
        <title>Genome sequence of Pseudoalteromonas aliena.</title>
        <authorList>
            <person name="Xie B.-B."/>
            <person name="Rong J.-C."/>
            <person name="Qin Q.-L."/>
            <person name="Zhang Y.-Z."/>
        </authorList>
    </citation>
    <scope>NUCLEOTIDE SEQUENCE [LARGE SCALE GENOMIC DNA]</scope>
    <source>
        <strain evidence="1 2">SW19</strain>
    </source>
</reference>
<dbReference type="Proteomes" id="UP000648482">
    <property type="component" value="Unassembled WGS sequence"/>
</dbReference>
<organism evidence="1 2">
    <name type="scientific">Pseudoalteromonas aliena SW19</name>
    <dbReference type="NCBI Taxonomy" id="1314866"/>
    <lineage>
        <taxon>Bacteria</taxon>
        <taxon>Pseudomonadati</taxon>
        <taxon>Pseudomonadota</taxon>
        <taxon>Gammaproteobacteria</taxon>
        <taxon>Alteromonadales</taxon>
        <taxon>Pseudoalteromonadaceae</taxon>
        <taxon>Pseudoalteromonas</taxon>
    </lineage>
</organism>
<dbReference type="RefSeq" id="WP_193155013.1">
    <property type="nucleotide sequence ID" value="NZ_AQGU01000022.1"/>
</dbReference>
<keyword evidence="2" id="KW-1185">Reference proteome</keyword>
<proteinExistence type="predicted"/>